<evidence type="ECO:0000313" key="2">
    <source>
        <dbReference type="Proteomes" id="UP001499909"/>
    </source>
</evidence>
<name>A0ABP7N584_9BACT</name>
<reference evidence="2" key="1">
    <citation type="journal article" date="2019" name="Int. J. Syst. Evol. Microbiol.">
        <title>The Global Catalogue of Microorganisms (GCM) 10K type strain sequencing project: providing services to taxonomists for standard genome sequencing and annotation.</title>
        <authorList>
            <consortium name="The Broad Institute Genomics Platform"/>
            <consortium name="The Broad Institute Genome Sequencing Center for Infectious Disease"/>
            <person name="Wu L."/>
            <person name="Ma J."/>
        </authorList>
    </citation>
    <scope>NUCLEOTIDE SEQUENCE [LARGE SCALE GENOMIC DNA]</scope>
    <source>
        <strain evidence="2">JCM 17214</strain>
    </source>
</reference>
<keyword evidence="2" id="KW-1185">Reference proteome</keyword>
<dbReference type="EMBL" id="BAABDH010000037">
    <property type="protein sequence ID" value="GAA3936156.1"/>
    <property type="molecule type" value="Genomic_DNA"/>
</dbReference>
<comment type="caution">
    <text evidence="1">The sequence shown here is derived from an EMBL/GenBank/DDBJ whole genome shotgun (WGS) entry which is preliminary data.</text>
</comment>
<organism evidence="1 2">
    <name type="scientific">Hymenobacter algoricola</name>
    <dbReference type="NCBI Taxonomy" id="486267"/>
    <lineage>
        <taxon>Bacteria</taxon>
        <taxon>Pseudomonadati</taxon>
        <taxon>Bacteroidota</taxon>
        <taxon>Cytophagia</taxon>
        <taxon>Cytophagales</taxon>
        <taxon>Hymenobacteraceae</taxon>
        <taxon>Hymenobacter</taxon>
    </lineage>
</organism>
<proteinExistence type="predicted"/>
<evidence type="ECO:0000313" key="1">
    <source>
        <dbReference type="EMBL" id="GAA3936156.1"/>
    </source>
</evidence>
<accession>A0ABP7N584</accession>
<sequence>MELLQATSRSVLRRWGTGGGAFNLPARQVGYLMQGQLTQPEQVFGPEEVLQRRGHLLHAVYFTLLQPAAQLAHGQIHVHHLVGQLEQLVGHALRHVGAADAPYLVVQAFQVLHVHGRNDGDARFHELLHILPALLVQRAGHVGVGQLIHDNHRRLALQSGRHVHFLQHPALVEGLPAGPHRQPHQLGFGTGAGFRVAQHHVCPVLVLEQVVGFLEYAVGFAHPGCQAGVDLEPAAAAVLCQAQKPLGRLVAPLVVSREWYGGKQKRTAATG</sequence>
<gene>
    <name evidence="1" type="ORF">GCM10022406_20530</name>
</gene>
<protein>
    <submittedName>
        <fullName evidence="1">Uncharacterized protein</fullName>
    </submittedName>
</protein>
<dbReference type="Proteomes" id="UP001499909">
    <property type="component" value="Unassembled WGS sequence"/>
</dbReference>